<dbReference type="eggNOG" id="ENOG502TG0W">
    <property type="taxonomic scope" value="Eukaryota"/>
</dbReference>
<evidence type="ECO:0000313" key="2">
    <source>
        <dbReference type="WBParaSite" id="Csp11.Scaffold408.g937.t1"/>
    </source>
</evidence>
<dbReference type="WBParaSite" id="Csp11.Scaffold408.g937.t1">
    <property type="protein sequence ID" value="Csp11.Scaffold408.g937.t1"/>
    <property type="gene ID" value="Csp11.Scaffold408.g937"/>
</dbReference>
<organism evidence="1 2">
    <name type="scientific">Caenorhabditis tropicalis</name>
    <dbReference type="NCBI Taxonomy" id="1561998"/>
    <lineage>
        <taxon>Eukaryota</taxon>
        <taxon>Metazoa</taxon>
        <taxon>Ecdysozoa</taxon>
        <taxon>Nematoda</taxon>
        <taxon>Chromadorea</taxon>
        <taxon>Rhabditida</taxon>
        <taxon>Rhabditina</taxon>
        <taxon>Rhabditomorpha</taxon>
        <taxon>Rhabditoidea</taxon>
        <taxon>Rhabditidae</taxon>
        <taxon>Peloderinae</taxon>
        <taxon>Caenorhabditis</taxon>
    </lineage>
</organism>
<sequence length="370" mass="43492">MIPRFKKRIQTSVEKHFAAPAVRKHRNRRHAPSPLIPCPNVGIVYNSQRFEEPPRRIPRHTYGFRPKEHAIFEEEQNLLNETKRSLLEEDMEQINLLLPIDILLRSIQEQSEKIEKPADPIPLRIKVSPQFRRIKIKKTRKRSKKMRTPERGQLIQPIFKWLTLERILILQPQPKLITLKMFTSILGVKDGIPRVQISEEFIAQQRSVLYHEEGAKWIKIFLPGASDDDPTIPSIYRIFDNTDDGIPDIYFNQKDENMSPKTLYQFRVVAKRFSMKLDADQQEMFLLTQILGMSKEEINFLILRFALEEAIHEKSHQDLQEMVLSAFKESFDMDLGNEECFKKMVNSYEDNMMPILNSLLQSNPQEIVAE</sequence>
<keyword evidence="1" id="KW-1185">Reference proteome</keyword>
<dbReference type="AlphaFoldDB" id="A0A1I7SZ87"/>
<protein>
    <submittedName>
        <fullName evidence="2">Uncharacterized protein</fullName>
    </submittedName>
</protein>
<accession>A0A1I7SZ87</accession>
<proteinExistence type="predicted"/>
<dbReference type="Proteomes" id="UP000095282">
    <property type="component" value="Unplaced"/>
</dbReference>
<name>A0A1I7SZ87_9PELO</name>
<evidence type="ECO:0000313" key="1">
    <source>
        <dbReference type="Proteomes" id="UP000095282"/>
    </source>
</evidence>
<reference evidence="2" key="1">
    <citation type="submission" date="2016-11" db="UniProtKB">
        <authorList>
            <consortium name="WormBaseParasite"/>
        </authorList>
    </citation>
    <scope>IDENTIFICATION</scope>
</reference>